<feature type="compositionally biased region" description="Basic and acidic residues" evidence="1">
    <location>
        <begin position="237"/>
        <end position="248"/>
    </location>
</feature>
<name>A0A9P4P460_9PEZI</name>
<proteinExistence type="predicted"/>
<organism evidence="2 3">
    <name type="scientific">Tothia fuscella</name>
    <dbReference type="NCBI Taxonomy" id="1048955"/>
    <lineage>
        <taxon>Eukaryota</taxon>
        <taxon>Fungi</taxon>
        <taxon>Dikarya</taxon>
        <taxon>Ascomycota</taxon>
        <taxon>Pezizomycotina</taxon>
        <taxon>Dothideomycetes</taxon>
        <taxon>Pleosporomycetidae</taxon>
        <taxon>Venturiales</taxon>
        <taxon>Cylindrosympodiaceae</taxon>
        <taxon>Tothia</taxon>
    </lineage>
</organism>
<dbReference type="InterPro" id="IPR038883">
    <property type="entry name" value="AN11006-like"/>
</dbReference>
<accession>A0A9P4P460</accession>
<evidence type="ECO:0000256" key="1">
    <source>
        <dbReference type="SAM" id="MobiDB-lite"/>
    </source>
</evidence>
<feature type="region of interest" description="Disordered" evidence="1">
    <location>
        <begin position="237"/>
        <end position="266"/>
    </location>
</feature>
<protein>
    <submittedName>
        <fullName evidence="2">Uncharacterized protein</fullName>
    </submittedName>
</protein>
<reference evidence="2" key="1">
    <citation type="journal article" date="2020" name="Stud. Mycol.">
        <title>101 Dothideomycetes genomes: a test case for predicting lifestyles and emergence of pathogens.</title>
        <authorList>
            <person name="Haridas S."/>
            <person name="Albert R."/>
            <person name="Binder M."/>
            <person name="Bloem J."/>
            <person name="Labutti K."/>
            <person name="Salamov A."/>
            <person name="Andreopoulos B."/>
            <person name="Baker S."/>
            <person name="Barry K."/>
            <person name="Bills G."/>
            <person name="Bluhm B."/>
            <person name="Cannon C."/>
            <person name="Castanera R."/>
            <person name="Culley D."/>
            <person name="Daum C."/>
            <person name="Ezra D."/>
            <person name="Gonzalez J."/>
            <person name="Henrissat B."/>
            <person name="Kuo A."/>
            <person name="Liang C."/>
            <person name="Lipzen A."/>
            <person name="Lutzoni F."/>
            <person name="Magnuson J."/>
            <person name="Mondo S."/>
            <person name="Nolan M."/>
            <person name="Ohm R."/>
            <person name="Pangilinan J."/>
            <person name="Park H.-J."/>
            <person name="Ramirez L."/>
            <person name="Alfaro M."/>
            <person name="Sun H."/>
            <person name="Tritt A."/>
            <person name="Yoshinaga Y."/>
            <person name="Zwiers L.-H."/>
            <person name="Turgeon B."/>
            <person name="Goodwin S."/>
            <person name="Spatafora J."/>
            <person name="Crous P."/>
            <person name="Grigoriev I."/>
        </authorList>
    </citation>
    <scope>NUCLEOTIDE SEQUENCE</scope>
    <source>
        <strain evidence="2">CBS 130266</strain>
    </source>
</reference>
<comment type="caution">
    <text evidence="2">The sequence shown here is derived from an EMBL/GenBank/DDBJ whole genome shotgun (WGS) entry which is preliminary data.</text>
</comment>
<dbReference type="PANTHER" id="PTHR42085">
    <property type="entry name" value="F-BOX DOMAIN-CONTAINING PROTEIN"/>
    <property type="match status" value="1"/>
</dbReference>
<gene>
    <name evidence="2" type="ORF">EJ08DRAFT_704626</name>
</gene>
<feature type="compositionally biased region" description="Gly residues" evidence="1">
    <location>
        <begin position="257"/>
        <end position="266"/>
    </location>
</feature>
<dbReference type="Proteomes" id="UP000800235">
    <property type="component" value="Unassembled WGS sequence"/>
</dbReference>
<dbReference type="AlphaFoldDB" id="A0A9P4P460"/>
<feature type="region of interest" description="Disordered" evidence="1">
    <location>
        <begin position="1"/>
        <end position="20"/>
    </location>
</feature>
<sequence length="271" mass="31028">MTTKPSTLNMTTRMNPRNASIQSGKEPVFNFLNLPRELRDMIYTIYTEAFGSPPRTYNPRPSGERYAFTEPTKRTKHSLLRVNQQIYHEIIEIVYKDYKPAFHVEGSYARTPLADWRMSCPLQTQIKECAVVFDTFASEGANALLSLNLKLFLRKFTVLESLEIEITPKVGNHKELFPVFGSVRDGDHLPRVYYITLNGIASLLKVEFRDEGKVLKFKRATGGEKLLCYDNGENVMKRKSENKKETKQKQKQHPVGRNGGSYGSGWGVLRL</sequence>
<keyword evidence="3" id="KW-1185">Reference proteome</keyword>
<evidence type="ECO:0000313" key="3">
    <source>
        <dbReference type="Proteomes" id="UP000800235"/>
    </source>
</evidence>
<dbReference type="OrthoDB" id="3762612at2759"/>
<dbReference type="EMBL" id="MU007009">
    <property type="protein sequence ID" value="KAF2437025.1"/>
    <property type="molecule type" value="Genomic_DNA"/>
</dbReference>
<dbReference type="PANTHER" id="PTHR42085:SF2">
    <property type="entry name" value="F-BOX DOMAIN-CONTAINING PROTEIN"/>
    <property type="match status" value="1"/>
</dbReference>
<evidence type="ECO:0000313" key="2">
    <source>
        <dbReference type="EMBL" id="KAF2437025.1"/>
    </source>
</evidence>